<evidence type="ECO:0000313" key="5">
    <source>
        <dbReference type="EMBL" id="QTD47154.1"/>
    </source>
</evidence>
<dbReference type="InterPro" id="IPR029063">
    <property type="entry name" value="SAM-dependent_MTases_sf"/>
</dbReference>
<name>A0A975CK97_9BURK</name>
<dbReference type="PANTHER" id="PTHR43619:SF2">
    <property type="entry name" value="S-ADENOSYL-L-METHIONINE-DEPENDENT METHYLTRANSFERASES SUPERFAMILY PROTEIN"/>
    <property type="match status" value="1"/>
</dbReference>
<evidence type="ECO:0000256" key="3">
    <source>
        <dbReference type="ARBA" id="ARBA00022679"/>
    </source>
</evidence>
<dbReference type="NCBIfam" id="TIGR00027">
    <property type="entry name" value="mthyl_TIGR00027"/>
    <property type="match status" value="1"/>
</dbReference>
<keyword evidence="2 4" id="KW-0489">Methyltransferase</keyword>
<dbReference type="InterPro" id="IPR011610">
    <property type="entry name" value="SAM_mthyl_Trfase_ML2640-like"/>
</dbReference>
<evidence type="ECO:0000256" key="4">
    <source>
        <dbReference type="RuleBase" id="RU362030"/>
    </source>
</evidence>
<comment type="function">
    <text evidence="4">Exhibits S-adenosyl-L-methionine-dependent methyltransferase activity.</text>
</comment>
<comment type="similarity">
    <text evidence="1 4">Belongs to the UPF0677 family.</text>
</comment>
<dbReference type="KEGG" id="otd:J1M35_09950"/>
<accession>A0A975CK97</accession>
<evidence type="ECO:0000256" key="1">
    <source>
        <dbReference type="ARBA" id="ARBA00008138"/>
    </source>
</evidence>
<dbReference type="RefSeq" id="WP_208011050.1">
    <property type="nucleotide sequence ID" value="NZ_CP071796.1"/>
</dbReference>
<keyword evidence="3" id="KW-0808">Transferase</keyword>
<dbReference type="PANTHER" id="PTHR43619">
    <property type="entry name" value="S-ADENOSYL-L-METHIONINE-DEPENDENT METHYLTRANSFERASE YKTD-RELATED"/>
    <property type="match status" value="1"/>
</dbReference>
<dbReference type="SUPFAM" id="SSF53335">
    <property type="entry name" value="S-adenosyl-L-methionine-dependent methyltransferases"/>
    <property type="match status" value="1"/>
</dbReference>
<dbReference type="EC" id="2.1.1.-" evidence="4"/>
<dbReference type="AlphaFoldDB" id="A0A975CK97"/>
<dbReference type="GO" id="GO:0008168">
    <property type="term" value="F:methyltransferase activity"/>
    <property type="evidence" value="ECO:0007669"/>
    <property type="project" value="UniProtKB-UniRule"/>
</dbReference>
<dbReference type="Proteomes" id="UP000663903">
    <property type="component" value="Chromosome"/>
</dbReference>
<keyword evidence="6" id="KW-1185">Reference proteome</keyword>
<organism evidence="5 6">
    <name type="scientific">Ottowia testudinis</name>
    <dbReference type="NCBI Taxonomy" id="2816950"/>
    <lineage>
        <taxon>Bacteria</taxon>
        <taxon>Pseudomonadati</taxon>
        <taxon>Pseudomonadota</taxon>
        <taxon>Betaproteobacteria</taxon>
        <taxon>Burkholderiales</taxon>
        <taxon>Comamonadaceae</taxon>
        <taxon>Ottowia</taxon>
    </lineage>
</organism>
<dbReference type="GO" id="GO:0032259">
    <property type="term" value="P:methylation"/>
    <property type="evidence" value="ECO:0007669"/>
    <property type="project" value="UniProtKB-KW"/>
</dbReference>
<dbReference type="InterPro" id="IPR007213">
    <property type="entry name" value="Ppm1/Ppm2/Tcmp"/>
</dbReference>
<keyword evidence="4" id="KW-0949">S-adenosyl-L-methionine</keyword>
<evidence type="ECO:0000256" key="2">
    <source>
        <dbReference type="ARBA" id="ARBA00022603"/>
    </source>
</evidence>
<protein>
    <recommendedName>
        <fullName evidence="4">S-adenosyl-L-methionine-dependent methyltransferase</fullName>
        <ecNumber evidence="4">2.1.1.-</ecNumber>
    </recommendedName>
</protein>
<reference evidence="5" key="1">
    <citation type="submission" date="2021-03" db="EMBL/GenBank/DDBJ databases">
        <title>Ottowia sp. 27C isolated from the cloaca of a Giant Asian pond turtle (Heosemys grandis).</title>
        <authorList>
            <person name="Spergser J."/>
            <person name="Busse H.-J."/>
        </authorList>
    </citation>
    <scope>NUCLEOTIDE SEQUENCE</scope>
    <source>
        <strain evidence="5">27C</strain>
    </source>
</reference>
<sequence>MPNTHLNIVRQGEASRTALQVAQLRAVHALLDEPVVLDDPLALPILGAPMAAALRDDPFRLNDPSARALRASLVARARVAEDELARAVAAGVRQYVVLGAGLDTFACRNPYMAAGLNVFEVDHPATQAWKRQCLSQAGIVPPGALHFVPVDFESGALMPALAAAGLRADKPACFTWLGVTVYLTPEAVMATLTQVAALPAGSSITFDYRVPQALLNPFEQAVTELFEQQVAAQGEPWLSSFEPEALGQQLHALGFSRVDDPGADAINARYFPRRKDGLRCGAAFRFACARV</sequence>
<dbReference type="Pfam" id="PF04072">
    <property type="entry name" value="LCM"/>
    <property type="match status" value="1"/>
</dbReference>
<dbReference type="Gene3D" id="3.40.50.150">
    <property type="entry name" value="Vaccinia Virus protein VP39"/>
    <property type="match status" value="1"/>
</dbReference>
<gene>
    <name evidence="5" type="ORF">J1M35_09950</name>
</gene>
<dbReference type="EMBL" id="CP071796">
    <property type="protein sequence ID" value="QTD47154.1"/>
    <property type="molecule type" value="Genomic_DNA"/>
</dbReference>
<proteinExistence type="inferred from homology"/>
<evidence type="ECO:0000313" key="6">
    <source>
        <dbReference type="Proteomes" id="UP000663903"/>
    </source>
</evidence>